<proteinExistence type="predicted"/>
<dbReference type="Proteomes" id="UP000708208">
    <property type="component" value="Unassembled WGS sequence"/>
</dbReference>
<sequence length="223" mass="25195">MTTNTTTVVVNTAPIHSIVQFKKLNQFDPTCHDINDFVLDIERVVAQYTWDWPTLQGHMPNVLVRDPCIWYQAEIAKQPPTITDIPSFYRIFKDHYVKDRTVYLNQLKTRSQKEGESCAKFLYDIDYICTRYNPSMSNEDKVAWVIEGLLPHLKAQAAGYSYTSMAALVRFCEQKELAAVSAPATTAEVKIQALEEKIAKLGISDAPNDQVSFANNRGQGGRG</sequence>
<evidence type="ECO:0000313" key="1">
    <source>
        <dbReference type="EMBL" id="CAG7703277.1"/>
    </source>
</evidence>
<organism evidence="1 2">
    <name type="scientific">Allacma fusca</name>
    <dbReference type="NCBI Taxonomy" id="39272"/>
    <lineage>
        <taxon>Eukaryota</taxon>
        <taxon>Metazoa</taxon>
        <taxon>Ecdysozoa</taxon>
        <taxon>Arthropoda</taxon>
        <taxon>Hexapoda</taxon>
        <taxon>Collembola</taxon>
        <taxon>Symphypleona</taxon>
        <taxon>Sminthuridae</taxon>
        <taxon>Allacma</taxon>
    </lineage>
</organism>
<comment type="caution">
    <text evidence="1">The sequence shown here is derived from an EMBL/GenBank/DDBJ whole genome shotgun (WGS) entry which is preliminary data.</text>
</comment>
<dbReference type="AlphaFoldDB" id="A0A8J2J8S8"/>
<protein>
    <recommendedName>
        <fullName evidence="3">Retrotransposon gag domain-containing protein</fullName>
    </recommendedName>
</protein>
<gene>
    <name evidence="1" type="ORF">AFUS01_LOCUS4484</name>
</gene>
<dbReference type="EMBL" id="CAJVCH010027958">
    <property type="protein sequence ID" value="CAG7703277.1"/>
    <property type="molecule type" value="Genomic_DNA"/>
</dbReference>
<evidence type="ECO:0008006" key="3">
    <source>
        <dbReference type="Google" id="ProtNLM"/>
    </source>
</evidence>
<reference evidence="1" key="1">
    <citation type="submission" date="2021-06" db="EMBL/GenBank/DDBJ databases">
        <authorList>
            <person name="Hodson N. C."/>
            <person name="Mongue J. A."/>
            <person name="Jaron S. K."/>
        </authorList>
    </citation>
    <scope>NUCLEOTIDE SEQUENCE</scope>
</reference>
<dbReference type="OrthoDB" id="10024629at2759"/>
<name>A0A8J2J8S8_9HEXA</name>
<evidence type="ECO:0000313" key="2">
    <source>
        <dbReference type="Proteomes" id="UP000708208"/>
    </source>
</evidence>
<keyword evidence="2" id="KW-1185">Reference proteome</keyword>
<accession>A0A8J2J8S8</accession>